<dbReference type="GO" id="GO:0006281">
    <property type="term" value="P:DNA repair"/>
    <property type="evidence" value="ECO:0007669"/>
    <property type="project" value="UniProtKB-KW"/>
</dbReference>
<dbReference type="Pfam" id="PF25386">
    <property type="entry name" value="Chromo_SEND1"/>
    <property type="match status" value="1"/>
</dbReference>
<protein>
    <recommendedName>
        <fullName evidence="12">Single-strand DNA endonuclease 1</fullName>
    </recommendedName>
    <alternativeName>
        <fullName evidence="13">Flap endonuclease GEN-like 2</fullName>
    </alternativeName>
</protein>
<evidence type="ECO:0000259" key="15">
    <source>
        <dbReference type="SMART" id="SM00484"/>
    </source>
</evidence>
<dbReference type="InterPro" id="IPR006084">
    <property type="entry name" value="XPG/Rad2"/>
</dbReference>
<evidence type="ECO:0000256" key="6">
    <source>
        <dbReference type="ARBA" id="ARBA00022763"/>
    </source>
</evidence>
<keyword evidence="3" id="KW-0540">Nuclease</keyword>
<evidence type="ECO:0000313" key="18">
    <source>
        <dbReference type="Proteomes" id="UP000623129"/>
    </source>
</evidence>
<dbReference type="SUPFAM" id="SSF47807">
    <property type="entry name" value="5' to 3' exonuclease, C-terminal subdomain"/>
    <property type="match status" value="1"/>
</dbReference>
<dbReference type="SMART" id="SM00484">
    <property type="entry name" value="XPGI"/>
    <property type="match status" value="1"/>
</dbReference>
<dbReference type="InterPro" id="IPR006086">
    <property type="entry name" value="XPG-I_dom"/>
</dbReference>
<feature type="domain" description="XPG N-terminal" evidence="16">
    <location>
        <begin position="1"/>
        <end position="97"/>
    </location>
</feature>
<dbReference type="GO" id="GO:0005634">
    <property type="term" value="C:nucleus"/>
    <property type="evidence" value="ECO:0007669"/>
    <property type="project" value="UniProtKB-SubCell"/>
</dbReference>
<evidence type="ECO:0000256" key="14">
    <source>
        <dbReference type="SAM" id="MobiDB-lite"/>
    </source>
</evidence>
<dbReference type="EMBL" id="SWLB01000008">
    <property type="protein sequence ID" value="KAF3335271.1"/>
    <property type="molecule type" value="Genomic_DNA"/>
</dbReference>
<dbReference type="PANTHER" id="PTHR11081">
    <property type="entry name" value="FLAP ENDONUCLEASE FAMILY MEMBER"/>
    <property type="match status" value="1"/>
</dbReference>
<evidence type="ECO:0000256" key="8">
    <source>
        <dbReference type="ARBA" id="ARBA00022842"/>
    </source>
</evidence>
<sequence>MGVKNLWDILESCKKTLPLHHLQNKKLCVDLSCWLVQFATANRSPACVKDKVYLKSLFHRLRALIALNCSVIFVTDGSIPSIKLATYRRRLGLQVERVNESTKPLPPVPSLRRNKGSEFSCMMKEAKMLGMALGIPSLDGIEEAEAQCAVLNSASLCDGCFTSDSDIFLFGARTVYRDIILADSGYVVCYEMADIERKLGFGRNSLISLSLLLGSDYSNGVHGFGTETACRFVKSVGDDSVLNQMALEGVAAIRKKRNKDRTEKDRFTEHTENDICVKKPTNEEHGLVGSESQFTEVIDAFLNPKCHSPDSEAVQRACTDLPFLRSELQQLCEMFFGWSPEKTDEYILPKIAERDLRRFRNLTHTSSALGVDTVPVTCPVSAILKPRKVHGEEYYDVSWRNMEGLKVSSVPADLVQSACSEKIAEFLSKKDEEKHNKQKRKPKPAKQTNKAAINEVDKQFKELLITIKDGARNPLTDISNNSRENYVKDILEPDFFDLCTPSPPPRASKVAKSRKPIAQSVHLIEIIDSESDVSPGAC</sequence>
<dbReference type="Pfam" id="PF00752">
    <property type="entry name" value="XPG_N"/>
    <property type="match status" value="1"/>
</dbReference>
<dbReference type="OrthoDB" id="2959108at2759"/>
<evidence type="ECO:0000259" key="16">
    <source>
        <dbReference type="SMART" id="SM00485"/>
    </source>
</evidence>
<dbReference type="InterPro" id="IPR057340">
    <property type="entry name" value="Chromo_SEND1"/>
</dbReference>
<evidence type="ECO:0000256" key="10">
    <source>
        <dbReference type="ARBA" id="ARBA00023242"/>
    </source>
</evidence>
<evidence type="ECO:0000256" key="3">
    <source>
        <dbReference type="ARBA" id="ARBA00022722"/>
    </source>
</evidence>
<keyword evidence="9" id="KW-0234">DNA repair</keyword>
<evidence type="ECO:0000256" key="9">
    <source>
        <dbReference type="ARBA" id="ARBA00023204"/>
    </source>
</evidence>
<dbReference type="AlphaFoldDB" id="A0A833RFV2"/>
<keyword evidence="18" id="KW-1185">Reference proteome</keyword>
<evidence type="ECO:0000256" key="13">
    <source>
        <dbReference type="ARBA" id="ARBA00078231"/>
    </source>
</evidence>
<dbReference type="SMART" id="SM00485">
    <property type="entry name" value="XPGN"/>
    <property type="match status" value="1"/>
</dbReference>
<proteinExistence type="inferred from homology"/>
<feature type="domain" description="XPG-I" evidence="15">
    <location>
        <begin position="131"/>
        <end position="201"/>
    </location>
</feature>
<evidence type="ECO:0000256" key="1">
    <source>
        <dbReference type="ARBA" id="ARBA00001946"/>
    </source>
</evidence>
<evidence type="ECO:0000256" key="12">
    <source>
        <dbReference type="ARBA" id="ARBA00072248"/>
    </source>
</evidence>
<evidence type="ECO:0000256" key="5">
    <source>
        <dbReference type="ARBA" id="ARBA00022759"/>
    </source>
</evidence>
<name>A0A833RFV2_9POAL</name>
<dbReference type="Pfam" id="PF00867">
    <property type="entry name" value="XPG_I"/>
    <property type="match status" value="1"/>
</dbReference>
<keyword evidence="7" id="KW-0378">Hydrolase</keyword>
<dbReference type="Gene3D" id="1.10.150.20">
    <property type="entry name" value="5' to 3' exonuclease, C-terminal subdomain"/>
    <property type="match status" value="1"/>
</dbReference>
<dbReference type="SUPFAM" id="SSF88723">
    <property type="entry name" value="PIN domain-like"/>
    <property type="match status" value="1"/>
</dbReference>
<dbReference type="PRINTS" id="PR00853">
    <property type="entry name" value="XPGRADSUPER"/>
</dbReference>
<comment type="cofactor">
    <cofactor evidence="1">
        <name>Mg(2+)</name>
        <dbReference type="ChEBI" id="CHEBI:18420"/>
    </cofactor>
</comment>
<dbReference type="FunFam" id="1.10.150.20:FF:000030">
    <property type="entry name" value="Flap endonuclease GEN-like 1"/>
    <property type="match status" value="1"/>
</dbReference>
<keyword evidence="8" id="KW-0460">Magnesium</keyword>
<dbReference type="GO" id="GO:0046872">
    <property type="term" value="F:metal ion binding"/>
    <property type="evidence" value="ECO:0007669"/>
    <property type="project" value="UniProtKB-KW"/>
</dbReference>
<organism evidence="17 18">
    <name type="scientific">Carex littledalei</name>
    <dbReference type="NCBI Taxonomy" id="544730"/>
    <lineage>
        <taxon>Eukaryota</taxon>
        <taxon>Viridiplantae</taxon>
        <taxon>Streptophyta</taxon>
        <taxon>Embryophyta</taxon>
        <taxon>Tracheophyta</taxon>
        <taxon>Spermatophyta</taxon>
        <taxon>Magnoliopsida</taxon>
        <taxon>Liliopsida</taxon>
        <taxon>Poales</taxon>
        <taxon>Cyperaceae</taxon>
        <taxon>Cyperoideae</taxon>
        <taxon>Cariceae</taxon>
        <taxon>Carex</taxon>
        <taxon>Carex subgen. Euthyceras</taxon>
    </lineage>
</organism>
<evidence type="ECO:0000256" key="2">
    <source>
        <dbReference type="ARBA" id="ARBA00004123"/>
    </source>
</evidence>
<dbReference type="Proteomes" id="UP000623129">
    <property type="component" value="Unassembled WGS sequence"/>
</dbReference>
<dbReference type="PANTHER" id="PTHR11081:SF54">
    <property type="entry name" value="SINGLE-STRAND DNA ENDONUCLEASE 1"/>
    <property type="match status" value="1"/>
</dbReference>
<reference evidence="17" key="1">
    <citation type="submission" date="2020-01" db="EMBL/GenBank/DDBJ databases">
        <title>Genome sequence of Kobresia littledalei, the first chromosome-level genome in the family Cyperaceae.</title>
        <authorList>
            <person name="Qu G."/>
        </authorList>
    </citation>
    <scope>NUCLEOTIDE SEQUENCE</scope>
    <source>
        <strain evidence="17">C.B.Clarke</strain>
        <tissue evidence="17">Leaf</tissue>
    </source>
</reference>
<comment type="caution">
    <text evidence="17">The sequence shown here is derived from an EMBL/GenBank/DDBJ whole genome shotgun (WGS) entry which is preliminary data.</text>
</comment>
<dbReference type="InterPro" id="IPR029060">
    <property type="entry name" value="PIN-like_dom_sf"/>
</dbReference>
<evidence type="ECO:0000313" key="17">
    <source>
        <dbReference type="EMBL" id="KAF3335271.1"/>
    </source>
</evidence>
<dbReference type="GO" id="GO:0017108">
    <property type="term" value="F:5'-flap endonuclease activity"/>
    <property type="evidence" value="ECO:0007669"/>
    <property type="project" value="TreeGrafter"/>
</dbReference>
<keyword evidence="5 17" id="KW-0255">Endonuclease</keyword>
<comment type="subcellular location">
    <subcellularLocation>
        <location evidence="2">Nucleus</location>
    </subcellularLocation>
</comment>
<dbReference type="InterPro" id="IPR036279">
    <property type="entry name" value="5-3_exonuclease_C_sf"/>
</dbReference>
<dbReference type="CDD" id="cd09869">
    <property type="entry name" value="PIN_GEN1"/>
    <property type="match status" value="1"/>
</dbReference>
<keyword evidence="6" id="KW-0227">DNA damage</keyword>
<evidence type="ECO:0000256" key="11">
    <source>
        <dbReference type="ARBA" id="ARBA00038112"/>
    </source>
</evidence>
<evidence type="ECO:0000256" key="4">
    <source>
        <dbReference type="ARBA" id="ARBA00022723"/>
    </source>
</evidence>
<keyword evidence="10" id="KW-0539">Nucleus</keyword>
<keyword evidence="4" id="KW-0479">Metal-binding</keyword>
<feature type="region of interest" description="Disordered" evidence="14">
    <location>
        <begin position="429"/>
        <end position="451"/>
    </location>
</feature>
<dbReference type="Gene3D" id="3.40.50.1010">
    <property type="entry name" value="5'-nuclease"/>
    <property type="match status" value="1"/>
</dbReference>
<comment type="similarity">
    <text evidence="11">Belongs to the XPG/RAD2 endonuclease family. GEN subfamily.</text>
</comment>
<accession>A0A833RFV2</accession>
<dbReference type="FunFam" id="3.40.50.1010:FF:000030">
    <property type="entry name" value="flap endonuclease GEN-like 2"/>
    <property type="match status" value="1"/>
</dbReference>
<dbReference type="InterPro" id="IPR006085">
    <property type="entry name" value="XPG_DNA_repair_N"/>
</dbReference>
<evidence type="ECO:0000256" key="7">
    <source>
        <dbReference type="ARBA" id="ARBA00022801"/>
    </source>
</evidence>
<gene>
    <name evidence="17" type="ORF">FCM35_KLT19778</name>
</gene>